<keyword evidence="1" id="KW-0812">Transmembrane</keyword>
<dbReference type="AlphaFoldDB" id="A0A0G0K5D6"/>
<keyword evidence="1" id="KW-1133">Transmembrane helix</keyword>
<evidence type="ECO:0000256" key="1">
    <source>
        <dbReference type="SAM" id="Phobius"/>
    </source>
</evidence>
<feature type="domain" description="LytR/CpsA/Psr regulator C-terminal" evidence="2">
    <location>
        <begin position="293"/>
        <end position="381"/>
    </location>
</feature>
<evidence type="ECO:0000259" key="2">
    <source>
        <dbReference type="Pfam" id="PF13399"/>
    </source>
</evidence>
<comment type="caution">
    <text evidence="3">The sequence shown here is derived from an EMBL/GenBank/DDBJ whole genome shotgun (WGS) entry which is preliminary data.</text>
</comment>
<evidence type="ECO:0000313" key="4">
    <source>
        <dbReference type="Proteomes" id="UP000034738"/>
    </source>
</evidence>
<gene>
    <name evidence="3" type="ORF">US95_C0037G0009</name>
</gene>
<protein>
    <recommendedName>
        <fullName evidence="2">LytR/CpsA/Psr regulator C-terminal domain-containing protein</fullName>
    </recommendedName>
</protein>
<dbReference type="EMBL" id="LBUY01000037">
    <property type="protein sequence ID" value="KKQ74022.1"/>
    <property type="molecule type" value="Genomic_DNA"/>
</dbReference>
<name>A0A0G0K5D6_9BACT</name>
<proteinExistence type="predicted"/>
<dbReference type="Pfam" id="PF13399">
    <property type="entry name" value="LytR_C"/>
    <property type="match status" value="1"/>
</dbReference>
<keyword evidence="1" id="KW-0472">Membrane</keyword>
<organism evidence="3 4">
    <name type="scientific">Candidatus Woesebacteria bacterium GW2011_GWB1_38_5</name>
    <dbReference type="NCBI Taxonomy" id="1618568"/>
    <lineage>
        <taxon>Bacteria</taxon>
        <taxon>Candidatus Woeseibacteriota</taxon>
    </lineage>
</organism>
<reference evidence="3 4" key="1">
    <citation type="journal article" date="2015" name="Nature">
        <title>rRNA introns, odd ribosomes, and small enigmatic genomes across a large radiation of phyla.</title>
        <authorList>
            <person name="Brown C.T."/>
            <person name="Hug L.A."/>
            <person name="Thomas B.C."/>
            <person name="Sharon I."/>
            <person name="Castelle C.J."/>
            <person name="Singh A."/>
            <person name="Wilkins M.J."/>
            <person name="Williams K.H."/>
            <person name="Banfield J.F."/>
        </authorList>
    </citation>
    <scope>NUCLEOTIDE SEQUENCE [LARGE SCALE GENOMIC DNA]</scope>
</reference>
<evidence type="ECO:0000313" key="3">
    <source>
        <dbReference type="EMBL" id="KKQ74022.1"/>
    </source>
</evidence>
<dbReference type="InterPro" id="IPR027381">
    <property type="entry name" value="LytR/CpsA/Psr_C"/>
</dbReference>
<dbReference type="Gene3D" id="3.30.70.2390">
    <property type="match status" value="1"/>
</dbReference>
<accession>A0A0G0K5D6</accession>
<feature type="transmembrane region" description="Helical" evidence="1">
    <location>
        <begin position="231"/>
        <end position="255"/>
    </location>
</feature>
<sequence>MINVIYIAKGKLIGAKVDERRLSVREPVELGWDANTFDIAMGQIVEKMQAGKVRIPLDDAFSYLLRINVPGNLSEDEERKYISSRITDKIPEVLQDKDWDYKEIIFNISRGKDKDGTQNKEVIVFSPVKYLMDAITKTVVSLNLTVEAIEPVEISRTRNGNPLIGIALKEDIKGNDREVLNILIDKNRKEEDFKDVLSPENKNNQPVGSEGTQAMTEIGEIKEVRGKRGSLVKFTIVIIAIVIITIAGFFLYGIFSLNESEKKPVTTADVPSTAPQLTVAPTSAEEMINLSQYGVIVKNGSGVAGGAQNASDILLELGFEKIDTGNADNYGYKETFINVSENIPKNEVEKIIFALNKEYEVATEAGDIGDSEYDLEIIVGKRK</sequence>
<dbReference type="Proteomes" id="UP000034738">
    <property type="component" value="Unassembled WGS sequence"/>
</dbReference>